<dbReference type="HOGENOM" id="CLU_2320058_0_0_1"/>
<dbReference type="Proteomes" id="UP000008177">
    <property type="component" value="Unplaced contigs"/>
</dbReference>
<evidence type="ECO:0000313" key="2">
    <source>
        <dbReference type="Proteomes" id="UP000008177"/>
    </source>
</evidence>
<sequence length="99" mass="10922">MRRSILEEMSGESYPGRCSLLTAHCSLSTATATAQLPAARHCIDQQKPRSFDFYSSFNPHALLCYNSPVEKGKARSRKCNGSPTVMLLVNDAKSKGRED</sequence>
<organism evidence="1 2">
    <name type="scientific">Botryotinia fuckeliana (strain T4)</name>
    <name type="common">Noble rot fungus</name>
    <name type="synonym">Botrytis cinerea</name>
    <dbReference type="NCBI Taxonomy" id="999810"/>
    <lineage>
        <taxon>Eukaryota</taxon>
        <taxon>Fungi</taxon>
        <taxon>Dikarya</taxon>
        <taxon>Ascomycota</taxon>
        <taxon>Pezizomycotina</taxon>
        <taxon>Leotiomycetes</taxon>
        <taxon>Helotiales</taxon>
        <taxon>Sclerotiniaceae</taxon>
        <taxon>Botrytis</taxon>
    </lineage>
</organism>
<gene>
    <name evidence="1" type="ORF">BofuT4_P030880.1</name>
</gene>
<dbReference type="AlphaFoldDB" id="G2Y9D6"/>
<reference evidence="2" key="1">
    <citation type="journal article" date="2011" name="PLoS Genet.">
        <title>Genomic analysis of the necrotrophic fungal pathogens Sclerotinia sclerotiorum and Botrytis cinerea.</title>
        <authorList>
            <person name="Amselem J."/>
            <person name="Cuomo C.A."/>
            <person name="van Kan J.A."/>
            <person name="Viaud M."/>
            <person name="Benito E.P."/>
            <person name="Couloux A."/>
            <person name="Coutinho P.M."/>
            <person name="de Vries R.P."/>
            <person name="Dyer P.S."/>
            <person name="Fillinger S."/>
            <person name="Fournier E."/>
            <person name="Gout L."/>
            <person name="Hahn M."/>
            <person name="Kohn L."/>
            <person name="Lapalu N."/>
            <person name="Plummer K.M."/>
            <person name="Pradier J.M."/>
            <person name="Quevillon E."/>
            <person name="Sharon A."/>
            <person name="Simon A."/>
            <person name="ten Have A."/>
            <person name="Tudzynski B."/>
            <person name="Tudzynski P."/>
            <person name="Wincker P."/>
            <person name="Andrew M."/>
            <person name="Anthouard V."/>
            <person name="Beever R.E."/>
            <person name="Beffa R."/>
            <person name="Benoit I."/>
            <person name="Bouzid O."/>
            <person name="Brault B."/>
            <person name="Chen Z."/>
            <person name="Choquer M."/>
            <person name="Collemare J."/>
            <person name="Cotton P."/>
            <person name="Danchin E.G."/>
            <person name="Da Silva C."/>
            <person name="Gautier A."/>
            <person name="Giraud C."/>
            <person name="Giraud T."/>
            <person name="Gonzalez C."/>
            <person name="Grossetete S."/>
            <person name="Guldener U."/>
            <person name="Henrissat B."/>
            <person name="Howlett B.J."/>
            <person name="Kodira C."/>
            <person name="Kretschmer M."/>
            <person name="Lappartient A."/>
            <person name="Leroch M."/>
            <person name="Levis C."/>
            <person name="Mauceli E."/>
            <person name="Neuveglise C."/>
            <person name="Oeser B."/>
            <person name="Pearson M."/>
            <person name="Poulain J."/>
            <person name="Poussereau N."/>
            <person name="Quesneville H."/>
            <person name="Rascle C."/>
            <person name="Schumacher J."/>
            <person name="Segurens B."/>
            <person name="Sexton A."/>
            <person name="Silva E."/>
            <person name="Sirven C."/>
            <person name="Soanes D.M."/>
            <person name="Talbot N.J."/>
            <person name="Templeton M."/>
            <person name="Yandava C."/>
            <person name="Yarden O."/>
            <person name="Zeng Q."/>
            <person name="Rollins J.A."/>
            <person name="Lebrun M.H."/>
            <person name="Dickman M."/>
        </authorList>
    </citation>
    <scope>NUCLEOTIDE SEQUENCE [LARGE SCALE GENOMIC DNA]</scope>
    <source>
        <strain evidence="2">T4</strain>
    </source>
</reference>
<evidence type="ECO:0000313" key="1">
    <source>
        <dbReference type="EMBL" id="CCD49212.1"/>
    </source>
</evidence>
<name>G2Y9D6_BOTF4</name>
<proteinExistence type="predicted"/>
<dbReference type="EMBL" id="FQ790300">
    <property type="protein sequence ID" value="CCD49212.1"/>
    <property type="molecule type" value="Genomic_DNA"/>
</dbReference>
<dbReference type="InParanoid" id="G2Y9D6"/>
<accession>G2Y9D6</accession>
<protein>
    <submittedName>
        <fullName evidence="1">Uncharacterized protein</fullName>
    </submittedName>
</protein>